<reference evidence="1 2" key="1">
    <citation type="submission" date="2015-11" db="EMBL/GenBank/DDBJ databases">
        <title>Expanding the genomic diversity of Burkholderia species for the development of highly accurate diagnostics.</title>
        <authorList>
            <person name="Sahl J."/>
            <person name="Keim P."/>
            <person name="Wagner D."/>
        </authorList>
    </citation>
    <scope>NUCLEOTIDE SEQUENCE [LARGE SCALE GENOMIC DNA]</scope>
    <source>
        <strain evidence="1 2">MSMB1137WGS</strain>
    </source>
</reference>
<proteinExistence type="predicted"/>
<evidence type="ECO:0000313" key="1">
    <source>
        <dbReference type="EMBL" id="KVT52473.1"/>
    </source>
</evidence>
<name>A0AAW3NDK7_9BURK</name>
<comment type="caution">
    <text evidence="1">The sequence shown here is derived from an EMBL/GenBank/DDBJ whole genome shotgun (WGS) entry which is preliminary data.</text>
</comment>
<evidence type="ECO:0000313" key="2">
    <source>
        <dbReference type="Proteomes" id="UP000056732"/>
    </source>
</evidence>
<accession>A0AAW3NDK7</accession>
<sequence>MGWGKLYEVSESASQLLGACRTKAEWYEAMSTLDIENAPQLDAEDSIRFWASKLHSIDHPAAKFFVGDLHAEYDDLNDPNVCFVGSESARAFLSQLEILGKPFFVSLFPHHGPYGAGESWLYDPLCAFLRETCSRRNAVVILWEH</sequence>
<protein>
    <submittedName>
        <fullName evidence="1">Uncharacterized protein</fullName>
    </submittedName>
</protein>
<gene>
    <name evidence="1" type="ORF">WK53_08470</name>
</gene>
<dbReference type="EMBL" id="LPDO01000082">
    <property type="protein sequence ID" value="KVT52473.1"/>
    <property type="molecule type" value="Genomic_DNA"/>
</dbReference>
<organism evidence="1 2">
    <name type="scientific">Burkholderia ubonensis</name>
    <dbReference type="NCBI Taxonomy" id="101571"/>
    <lineage>
        <taxon>Bacteria</taxon>
        <taxon>Pseudomonadati</taxon>
        <taxon>Pseudomonadota</taxon>
        <taxon>Betaproteobacteria</taxon>
        <taxon>Burkholderiales</taxon>
        <taxon>Burkholderiaceae</taxon>
        <taxon>Burkholderia</taxon>
        <taxon>Burkholderia cepacia complex</taxon>
    </lineage>
</organism>
<dbReference type="RefSeq" id="WP_059930266.1">
    <property type="nucleotide sequence ID" value="NZ_LPDO01000082.1"/>
</dbReference>
<dbReference type="AlphaFoldDB" id="A0AAW3NDK7"/>
<dbReference type="Proteomes" id="UP000056732">
    <property type="component" value="Unassembled WGS sequence"/>
</dbReference>